<dbReference type="AlphaFoldDB" id="A0A1I1Q256"/>
<dbReference type="EC" id="3.1.3.48" evidence="2"/>
<keyword evidence="3" id="KW-0378">Hydrolase</keyword>
<accession>A0A1I1Q256</accession>
<dbReference type="STRING" id="662367.SAMN05216167_103437"/>
<evidence type="ECO:0000256" key="3">
    <source>
        <dbReference type="ARBA" id="ARBA00022801"/>
    </source>
</evidence>
<dbReference type="Pfam" id="PF19567">
    <property type="entry name" value="CpsB_CapC"/>
    <property type="match status" value="1"/>
</dbReference>
<dbReference type="Proteomes" id="UP000198598">
    <property type="component" value="Unassembled WGS sequence"/>
</dbReference>
<dbReference type="InterPro" id="IPR016195">
    <property type="entry name" value="Pol/histidinol_Pase-like"/>
</dbReference>
<reference evidence="5 6" key="1">
    <citation type="submission" date="2016-10" db="EMBL/GenBank/DDBJ databases">
        <authorList>
            <person name="de Groot N.N."/>
        </authorList>
    </citation>
    <scope>NUCLEOTIDE SEQUENCE [LARGE SCALE GENOMIC DNA]</scope>
    <source>
        <strain evidence="5 6">DSM 26130</strain>
    </source>
</reference>
<dbReference type="GO" id="GO:0030145">
    <property type="term" value="F:manganese ion binding"/>
    <property type="evidence" value="ECO:0007669"/>
    <property type="project" value="InterPro"/>
</dbReference>
<dbReference type="EMBL" id="FOLQ01000003">
    <property type="protein sequence ID" value="SFD13313.1"/>
    <property type="molecule type" value="Genomic_DNA"/>
</dbReference>
<dbReference type="InterPro" id="IPR016667">
    <property type="entry name" value="Caps_polysacc_synth_CpsB/CapC"/>
</dbReference>
<comment type="similarity">
    <text evidence="1">Belongs to the metallo-dependent hydrolases superfamily. CpsB/CapC family.</text>
</comment>
<protein>
    <recommendedName>
        <fullName evidence="2">protein-tyrosine-phosphatase</fullName>
        <ecNumber evidence="2">3.1.3.48</ecNumber>
    </recommendedName>
</protein>
<keyword evidence="6" id="KW-1185">Reference proteome</keyword>
<evidence type="ECO:0000256" key="1">
    <source>
        <dbReference type="ARBA" id="ARBA00005750"/>
    </source>
</evidence>
<name>A0A1I1Q256_9BACT</name>
<dbReference type="SUPFAM" id="SSF89550">
    <property type="entry name" value="PHP domain-like"/>
    <property type="match status" value="1"/>
</dbReference>
<proteinExistence type="inferred from homology"/>
<dbReference type="GO" id="GO:0004725">
    <property type="term" value="F:protein tyrosine phosphatase activity"/>
    <property type="evidence" value="ECO:0007669"/>
    <property type="project" value="UniProtKB-EC"/>
</dbReference>
<sequence length="257" mass="29334">MNAWKRLQQVFFSSAGNGPESISEACFWQADMHSHLLPGVDDGVHDSSQALACLQQLSNWGMKRIITTPHVSRDWYPNDTATLRAGQASLQTLADTNDVPIRVDVAAEYMLDEFFPRLLDTDDLLSFGTERYLLIETGWVAPPQQFDAMLFRIQTRGYMPVLAHPERYTYYHNDEEVLARLHDAGCLFQLNWLSLVGRYGEKVQTQARLLLKNNWVDFIGSDLHRPNDLSALGSLFTLPEYNLLRSQPLRNMSLLSE</sequence>
<dbReference type="Gene3D" id="3.20.20.140">
    <property type="entry name" value="Metal-dependent hydrolases"/>
    <property type="match status" value="1"/>
</dbReference>
<comment type="catalytic activity">
    <reaction evidence="4">
        <text>O-phospho-L-tyrosyl-[protein] + H2O = L-tyrosyl-[protein] + phosphate</text>
        <dbReference type="Rhea" id="RHEA:10684"/>
        <dbReference type="Rhea" id="RHEA-COMP:10136"/>
        <dbReference type="Rhea" id="RHEA-COMP:20101"/>
        <dbReference type="ChEBI" id="CHEBI:15377"/>
        <dbReference type="ChEBI" id="CHEBI:43474"/>
        <dbReference type="ChEBI" id="CHEBI:46858"/>
        <dbReference type="ChEBI" id="CHEBI:61978"/>
        <dbReference type="EC" id="3.1.3.48"/>
    </reaction>
</comment>
<dbReference type="OrthoDB" id="9788539at2"/>
<evidence type="ECO:0000313" key="5">
    <source>
        <dbReference type="EMBL" id="SFD13313.1"/>
    </source>
</evidence>
<organism evidence="5 6">
    <name type="scientific">Spirosoma endophyticum</name>
    <dbReference type="NCBI Taxonomy" id="662367"/>
    <lineage>
        <taxon>Bacteria</taxon>
        <taxon>Pseudomonadati</taxon>
        <taxon>Bacteroidota</taxon>
        <taxon>Cytophagia</taxon>
        <taxon>Cytophagales</taxon>
        <taxon>Cytophagaceae</taxon>
        <taxon>Spirosoma</taxon>
    </lineage>
</organism>
<evidence type="ECO:0000313" key="6">
    <source>
        <dbReference type="Proteomes" id="UP000198598"/>
    </source>
</evidence>
<dbReference type="PANTHER" id="PTHR39181:SF1">
    <property type="entry name" value="TYROSINE-PROTEIN PHOSPHATASE YWQE"/>
    <property type="match status" value="1"/>
</dbReference>
<evidence type="ECO:0000256" key="4">
    <source>
        <dbReference type="ARBA" id="ARBA00051722"/>
    </source>
</evidence>
<dbReference type="RefSeq" id="WP_093825948.1">
    <property type="nucleotide sequence ID" value="NZ_FOLQ01000003.1"/>
</dbReference>
<evidence type="ECO:0000256" key="2">
    <source>
        <dbReference type="ARBA" id="ARBA00013064"/>
    </source>
</evidence>
<gene>
    <name evidence="5" type="ORF">SAMN05216167_103437</name>
</gene>
<dbReference type="PANTHER" id="PTHR39181">
    <property type="entry name" value="TYROSINE-PROTEIN PHOSPHATASE YWQE"/>
    <property type="match status" value="1"/>
</dbReference>